<keyword evidence="2" id="KW-0342">GTP-binding</keyword>
<keyword evidence="1" id="KW-0547">Nucleotide-binding</keyword>
<proteinExistence type="predicted"/>
<name>A0ABR2JYZ0_9EUKA</name>
<evidence type="ECO:0000256" key="1">
    <source>
        <dbReference type="ARBA" id="ARBA00022741"/>
    </source>
</evidence>
<dbReference type="InterPro" id="IPR003578">
    <property type="entry name" value="Small_GTPase_Rho"/>
</dbReference>
<dbReference type="EMBL" id="JAPFFF010000008">
    <property type="protein sequence ID" value="KAK8883917.1"/>
    <property type="molecule type" value="Genomic_DNA"/>
</dbReference>
<dbReference type="Proteomes" id="UP001470230">
    <property type="component" value="Unassembled WGS sequence"/>
</dbReference>
<dbReference type="Pfam" id="PF00071">
    <property type="entry name" value="Ras"/>
    <property type="match status" value="1"/>
</dbReference>
<evidence type="ECO:0000256" key="2">
    <source>
        <dbReference type="ARBA" id="ARBA00023134"/>
    </source>
</evidence>
<dbReference type="SMART" id="SM00174">
    <property type="entry name" value="RHO"/>
    <property type="match status" value="1"/>
</dbReference>
<dbReference type="InterPro" id="IPR001806">
    <property type="entry name" value="Small_GTPase"/>
</dbReference>
<keyword evidence="4" id="KW-1185">Reference proteome</keyword>
<evidence type="ECO:0000313" key="3">
    <source>
        <dbReference type="EMBL" id="KAK8883917.1"/>
    </source>
</evidence>
<organism evidence="3 4">
    <name type="scientific">Tritrichomonas musculus</name>
    <dbReference type="NCBI Taxonomy" id="1915356"/>
    <lineage>
        <taxon>Eukaryota</taxon>
        <taxon>Metamonada</taxon>
        <taxon>Parabasalia</taxon>
        <taxon>Tritrichomonadida</taxon>
        <taxon>Tritrichomonadidae</taxon>
        <taxon>Tritrichomonas</taxon>
    </lineage>
</organism>
<evidence type="ECO:0000313" key="4">
    <source>
        <dbReference type="Proteomes" id="UP001470230"/>
    </source>
</evidence>
<dbReference type="InterPro" id="IPR027417">
    <property type="entry name" value="P-loop_NTPase"/>
</dbReference>
<dbReference type="PANTHER" id="PTHR24072">
    <property type="entry name" value="RHO FAMILY GTPASE"/>
    <property type="match status" value="1"/>
</dbReference>
<dbReference type="SUPFAM" id="SSF52540">
    <property type="entry name" value="P-loop containing nucleoside triphosphate hydrolases"/>
    <property type="match status" value="1"/>
</dbReference>
<accession>A0ABR2JYZ0</accession>
<gene>
    <name evidence="3" type="ORF">M9Y10_043019</name>
</gene>
<dbReference type="SMART" id="SM00175">
    <property type="entry name" value="RAB"/>
    <property type="match status" value="1"/>
</dbReference>
<dbReference type="Gene3D" id="3.40.50.300">
    <property type="entry name" value="P-loop containing nucleotide triphosphate hydrolases"/>
    <property type="match status" value="1"/>
</dbReference>
<comment type="caution">
    <text evidence="3">The sequence shown here is derived from an EMBL/GenBank/DDBJ whole genome shotgun (WGS) entry which is preliminary data.</text>
</comment>
<dbReference type="PROSITE" id="PS51419">
    <property type="entry name" value="RAB"/>
    <property type="match status" value="1"/>
</dbReference>
<evidence type="ECO:0008006" key="5">
    <source>
        <dbReference type="Google" id="ProtNLM"/>
    </source>
</evidence>
<protein>
    <recommendedName>
        <fullName evidence="5">Small GTP-binding protein</fullName>
    </recommendedName>
</protein>
<sequence length="184" mass="21037">MSEIIIRCVFLSSVDAAEEKTHFLYALSGEPLPEDYEPTIFESKKLNFKYNGQNIGMHLWDTRGQEENSKIRPMSYAKCGIAVLVFSMNNKKTLNDLDIYVKEIKEYADDSCRILVGVTLEQKGDQEVNDPVSDREMEDWAQKNGMNATLKQTIKSGESLEKVCEFFAEKYLAIKNKDKQCNIA</sequence>
<reference evidence="3 4" key="1">
    <citation type="submission" date="2024-04" db="EMBL/GenBank/DDBJ databases">
        <title>Tritrichomonas musculus Genome.</title>
        <authorList>
            <person name="Alves-Ferreira E."/>
            <person name="Grigg M."/>
            <person name="Lorenzi H."/>
            <person name="Galac M."/>
        </authorList>
    </citation>
    <scope>NUCLEOTIDE SEQUENCE [LARGE SCALE GENOMIC DNA]</scope>
    <source>
        <strain evidence="3 4">EAF2021</strain>
    </source>
</reference>